<proteinExistence type="predicted"/>
<evidence type="ECO:0000313" key="3">
    <source>
        <dbReference type="EMBL" id="PRP86408.1"/>
    </source>
</evidence>
<name>A0A2P6NRA3_9EUKA</name>
<sequence length="472" mass="54367">MSVFLLVIALWINTVESDYVDGRLRIGDEYGESIWSTDTYEIFQLPNGVHTNAIAFYNGSGFLSMRYVVCPRDYTCTNRLDSKQILVRMDMESLKISQIYHLNNLTERFSNLREYVYLLSESGGIFRVHIQSGHYQRYDSQDKVSRGAVDLKRDIIYLLLYNGTIVQIPLGSFSPRDAKPVLPCNGIKISPRVHIFAHNRNTGTLYVVEASDERVNHTTIYQTWPWVEFQQDEDSNRQIIPRKSSLMKALFTHRDHYLLALFVDDSERGKHWSDDRSMTLYRLLTENLTIVDQIQFSSREFAGHLSTNESSFIYTHGAELIQFDLAGKMNSSEMTLLKQHYAPKTDYDADSMPNLAAAKIYNGDVAFIAAENGVLLRVNLTKFCPDGREGCDRVPVWVMPLSLMIGVPCVITTALLCVIHRVFQMRKRERSVRPYYDIIAERDYGQPIVETPLMTSPRLQRTYDAINDRQED</sequence>
<dbReference type="EMBL" id="MDYQ01000031">
    <property type="protein sequence ID" value="PRP86408.1"/>
    <property type="molecule type" value="Genomic_DNA"/>
</dbReference>
<protein>
    <submittedName>
        <fullName evidence="3">Uncharacterized protein</fullName>
    </submittedName>
</protein>
<evidence type="ECO:0000256" key="2">
    <source>
        <dbReference type="SAM" id="SignalP"/>
    </source>
</evidence>
<evidence type="ECO:0000256" key="1">
    <source>
        <dbReference type="SAM" id="Phobius"/>
    </source>
</evidence>
<keyword evidence="1" id="KW-0812">Transmembrane</keyword>
<reference evidence="3 4" key="1">
    <citation type="journal article" date="2018" name="Genome Biol. Evol.">
        <title>Multiple Roots of Fruiting Body Formation in Amoebozoa.</title>
        <authorList>
            <person name="Hillmann F."/>
            <person name="Forbes G."/>
            <person name="Novohradska S."/>
            <person name="Ferling I."/>
            <person name="Riege K."/>
            <person name="Groth M."/>
            <person name="Westermann M."/>
            <person name="Marz M."/>
            <person name="Spaller T."/>
            <person name="Winckler T."/>
            <person name="Schaap P."/>
            <person name="Glockner G."/>
        </authorList>
    </citation>
    <scope>NUCLEOTIDE SEQUENCE [LARGE SCALE GENOMIC DNA]</scope>
    <source>
        <strain evidence="3 4">Jena</strain>
    </source>
</reference>
<dbReference type="InParanoid" id="A0A2P6NRA3"/>
<keyword evidence="4" id="KW-1185">Reference proteome</keyword>
<organism evidence="3 4">
    <name type="scientific">Planoprotostelium fungivorum</name>
    <dbReference type="NCBI Taxonomy" id="1890364"/>
    <lineage>
        <taxon>Eukaryota</taxon>
        <taxon>Amoebozoa</taxon>
        <taxon>Evosea</taxon>
        <taxon>Variosea</taxon>
        <taxon>Cavosteliida</taxon>
        <taxon>Cavosteliaceae</taxon>
        <taxon>Planoprotostelium</taxon>
    </lineage>
</organism>
<gene>
    <name evidence="3" type="ORF">PROFUN_05327</name>
</gene>
<feature type="signal peptide" evidence="2">
    <location>
        <begin position="1"/>
        <end position="17"/>
    </location>
</feature>
<dbReference type="AlphaFoldDB" id="A0A2P6NRA3"/>
<feature type="chain" id="PRO_5015116491" evidence="2">
    <location>
        <begin position="18"/>
        <end position="472"/>
    </location>
</feature>
<accession>A0A2P6NRA3</accession>
<keyword evidence="2" id="KW-0732">Signal</keyword>
<dbReference type="Proteomes" id="UP000241769">
    <property type="component" value="Unassembled WGS sequence"/>
</dbReference>
<keyword evidence="1" id="KW-1133">Transmembrane helix</keyword>
<keyword evidence="1" id="KW-0472">Membrane</keyword>
<evidence type="ECO:0000313" key="4">
    <source>
        <dbReference type="Proteomes" id="UP000241769"/>
    </source>
</evidence>
<feature type="transmembrane region" description="Helical" evidence="1">
    <location>
        <begin position="397"/>
        <end position="423"/>
    </location>
</feature>
<comment type="caution">
    <text evidence="3">The sequence shown here is derived from an EMBL/GenBank/DDBJ whole genome shotgun (WGS) entry which is preliminary data.</text>
</comment>